<organism evidence="5 6">
    <name type="scientific">Acidovorax ebreus (strain TPSY)</name>
    <name type="common">Diaphorobacter sp. (strain TPSY)</name>
    <dbReference type="NCBI Taxonomy" id="535289"/>
    <lineage>
        <taxon>Bacteria</taxon>
        <taxon>Pseudomonadati</taxon>
        <taxon>Pseudomonadota</taxon>
        <taxon>Betaproteobacteria</taxon>
        <taxon>Burkholderiales</taxon>
        <taxon>Comamonadaceae</taxon>
        <taxon>Diaphorobacter</taxon>
    </lineage>
</organism>
<dbReference type="GO" id="GO:1902201">
    <property type="term" value="P:negative regulation of bacterial-type flagellum-dependent cell motility"/>
    <property type="evidence" value="ECO:0007669"/>
    <property type="project" value="TreeGrafter"/>
</dbReference>
<evidence type="ECO:0000256" key="2">
    <source>
        <dbReference type="ARBA" id="ARBA00034247"/>
    </source>
</evidence>
<gene>
    <name evidence="5" type="ordered locus">Dtpsy_2018</name>
</gene>
<dbReference type="SMART" id="SM00267">
    <property type="entry name" value="GGDEF"/>
    <property type="match status" value="1"/>
</dbReference>
<dbReference type="Pfam" id="PF00990">
    <property type="entry name" value="GGDEF"/>
    <property type="match status" value="1"/>
</dbReference>
<evidence type="ECO:0000256" key="1">
    <source>
        <dbReference type="ARBA" id="ARBA00012528"/>
    </source>
</evidence>
<dbReference type="PROSITE" id="PS50887">
    <property type="entry name" value="GGDEF"/>
    <property type="match status" value="1"/>
</dbReference>
<dbReference type="PANTHER" id="PTHR45138:SF9">
    <property type="entry name" value="DIGUANYLATE CYCLASE DGCM-RELATED"/>
    <property type="match status" value="1"/>
</dbReference>
<dbReference type="CDD" id="cd01949">
    <property type="entry name" value="GGDEF"/>
    <property type="match status" value="1"/>
</dbReference>
<comment type="catalytic activity">
    <reaction evidence="2">
        <text>2 GTP = 3',3'-c-di-GMP + 2 diphosphate</text>
        <dbReference type="Rhea" id="RHEA:24898"/>
        <dbReference type="ChEBI" id="CHEBI:33019"/>
        <dbReference type="ChEBI" id="CHEBI:37565"/>
        <dbReference type="ChEBI" id="CHEBI:58805"/>
        <dbReference type="EC" id="2.7.7.65"/>
    </reaction>
</comment>
<dbReference type="InterPro" id="IPR050469">
    <property type="entry name" value="Diguanylate_Cyclase"/>
</dbReference>
<keyword evidence="3" id="KW-0472">Membrane</keyword>
<feature type="transmembrane region" description="Helical" evidence="3">
    <location>
        <begin position="146"/>
        <end position="164"/>
    </location>
</feature>
<dbReference type="AlphaFoldDB" id="A0A9J9UAK5"/>
<evidence type="ECO:0000313" key="5">
    <source>
        <dbReference type="EMBL" id="ACM33474.1"/>
    </source>
</evidence>
<keyword evidence="3" id="KW-1133">Transmembrane helix</keyword>
<dbReference type="NCBIfam" id="TIGR00254">
    <property type="entry name" value="GGDEF"/>
    <property type="match status" value="1"/>
</dbReference>
<proteinExistence type="predicted"/>
<dbReference type="EC" id="2.7.7.65" evidence="1"/>
<evidence type="ECO:0000259" key="4">
    <source>
        <dbReference type="PROSITE" id="PS50887"/>
    </source>
</evidence>
<reference evidence="5 6" key="1">
    <citation type="journal article" date="2010" name="J. Bacteriol.">
        <title>Completed genome sequence of the anaerobic iron-oxidizing bacterium Acidovorax ebreus strain TPSY.</title>
        <authorList>
            <person name="Byrne-Bailey K.G."/>
            <person name="Weber K.A."/>
            <person name="Chair A.H."/>
            <person name="Bose S."/>
            <person name="Knox T."/>
            <person name="Spanbauer T.L."/>
            <person name="Chertkov O."/>
            <person name="Coates J.D."/>
        </authorList>
    </citation>
    <scope>NUCLEOTIDE SEQUENCE [LARGE SCALE GENOMIC DNA]</scope>
    <source>
        <strain evidence="5 6">TPSY</strain>
    </source>
</reference>
<dbReference type="SUPFAM" id="SSF55073">
    <property type="entry name" value="Nucleotide cyclase"/>
    <property type="match status" value="1"/>
</dbReference>
<accession>A0A9J9UAK5</accession>
<feature type="transmembrane region" description="Helical" evidence="3">
    <location>
        <begin position="112"/>
        <end position="134"/>
    </location>
</feature>
<keyword evidence="3" id="KW-0812">Transmembrane</keyword>
<dbReference type="GO" id="GO:0043709">
    <property type="term" value="P:cell adhesion involved in single-species biofilm formation"/>
    <property type="evidence" value="ECO:0007669"/>
    <property type="project" value="TreeGrafter"/>
</dbReference>
<evidence type="ECO:0000256" key="3">
    <source>
        <dbReference type="SAM" id="Phobius"/>
    </source>
</evidence>
<dbReference type="Proteomes" id="UP000000450">
    <property type="component" value="Chromosome"/>
</dbReference>
<feature type="domain" description="GGDEF" evidence="4">
    <location>
        <begin position="243"/>
        <end position="378"/>
    </location>
</feature>
<dbReference type="InterPro" id="IPR000160">
    <property type="entry name" value="GGDEF_dom"/>
</dbReference>
<name>A0A9J9UAK5_ACIET</name>
<feature type="transmembrane region" description="Helical" evidence="3">
    <location>
        <begin position="84"/>
        <end position="106"/>
    </location>
</feature>
<dbReference type="GO" id="GO:0052621">
    <property type="term" value="F:diguanylate cyclase activity"/>
    <property type="evidence" value="ECO:0007669"/>
    <property type="project" value="UniProtKB-EC"/>
</dbReference>
<feature type="transmembrane region" description="Helical" evidence="3">
    <location>
        <begin position="51"/>
        <end position="72"/>
    </location>
</feature>
<dbReference type="EMBL" id="CP001392">
    <property type="protein sequence ID" value="ACM33474.1"/>
    <property type="molecule type" value="Genomic_DNA"/>
</dbReference>
<dbReference type="GO" id="GO:0005886">
    <property type="term" value="C:plasma membrane"/>
    <property type="evidence" value="ECO:0007669"/>
    <property type="project" value="TreeGrafter"/>
</dbReference>
<dbReference type="FunFam" id="3.30.70.270:FF:000001">
    <property type="entry name" value="Diguanylate cyclase domain protein"/>
    <property type="match status" value="1"/>
</dbReference>
<dbReference type="Gene3D" id="3.30.70.270">
    <property type="match status" value="1"/>
</dbReference>
<dbReference type="PANTHER" id="PTHR45138">
    <property type="entry name" value="REGULATORY COMPONENTS OF SENSORY TRANSDUCTION SYSTEM"/>
    <property type="match status" value="1"/>
</dbReference>
<keyword evidence="6" id="KW-1185">Reference proteome</keyword>
<dbReference type="KEGG" id="dia:Dtpsy_2018"/>
<sequence length="386" mass="42268">MLCAHLLCFAVMFLLISKRLHGQKMGMDLFALGNFLLGSAYVLQLLEGGPAWSPMSVVNHTLTLASPVVYWLGAMRFFGHAVPLLSPLLVFAALYSLAQVLVQWSLGPVARYAMLSGGSALLFFVMALTVIYGARTFAKDLYGEMVFFAALISGICVLNALKFMKLLDGGLDALQMDRQFQLVFYIYMSFLATVLPPSIVWLVLRRLTDQLRHIAARDPMTQLLNRRGLTEALQLSFNQRRAEHAHLLVVDVDHFKRINDTYGHHAGDTVLCRVAEILQATARRGDLVSRLGGEEFAVICLHTDFPGAMHMAERLRAAIETQTIDIAEGGHPLQCTVTVGVSQGFADAHALEAALQQADAALYRGKAAGRNRVETAGPSMATASYA</sequence>
<protein>
    <recommendedName>
        <fullName evidence="1">diguanylate cyclase</fullName>
        <ecNumber evidence="1">2.7.7.65</ecNumber>
    </recommendedName>
</protein>
<dbReference type="InterPro" id="IPR043128">
    <property type="entry name" value="Rev_trsase/Diguanyl_cyclase"/>
</dbReference>
<feature type="transmembrane region" description="Helical" evidence="3">
    <location>
        <begin position="184"/>
        <end position="204"/>
    </location>
</feature>
<evidence type="ECO:0000313" key="6">
    <source>
        <dbReference type="Proteomes" id="UP000000450"/>
    </source>
</evidence>
<dbReference type="InterPro" id="IPR029787">
    <property type="entry name" value="Nucleotide_cyclase"/>
</dbReference>